<keyword evidence="2" id="KW-1185">Reference proteome</keyword>
<protein>
    <submittedName>
        <fullName evidence="3">Uncharacterized protein LOC113207334</fullName>
    </submittedName>
</protein>
<dbReference type="InterPro" id="IPR036047">
    <property type="entry name" value="F-box-like_dom_sf"/>
</dbReference>
<gene>
    <name evidence="3" type="primary">LOC113207334</name>
</gene>
<dbReference type="Pfam" id="PF12937">
    <property type="entry name" value="F-box-like"/>
    <property type="match status" value="1"/>
</dbReference>
<evidence type="ECO:0000313" key="2">
    <source>
        <dbReference type="Proteomes" id="UP000504606"/>
    </source>
</evidence>
<dbReference type="AlphaFoldDB" id="A0A9C6XUM6"/>
<dbReference type="InterPro" id="IPR032675">
    <property type="entry name" value="LRR_dom_sf"/>
</dbReference>
<dbReference type="PROSITE" id="PS50181">
    <property type="entry name" value="FBOX"/>
    <property type="match status" value="1"/>
</dbReference>
<dbReference type="SMART" id="SM00256">
    <property type="entry name" value="FBOX"/>
    <property type="match status" value="1"/>
</dbReference>
<organism evidence="2 3">
    <name type="scientific">Frankliniella occidentalis</name>
    <name type="common">Western flower thrips</name>
    <name type="synonym">Euthrips occidentalis</name>
    <dbReference type="NCBI Taxonomy" id="133901"/>
    <lineage>
        <taxon>Eukaryota</taxon>
        <taxon>Metazoa</taxon>
        <taxon>Ecdysozoa</taxon>
        <taxon>Arthropoda</taxon>
        <taxon>Hexapoda</taxon>
        <taxon>Insecta</taxon>
        <taxon>Pterygota</taxon>
        <taxon>Neoptera</taxon>
        <taxon>Paraneoptera</taxon>
        <taxon>Thysanoptera</taxon>
        <taxon>Terebrantia</taxon>
        <taxon>Thripoidea</taxon>
        <taxon>Thripidae</taxon>
        <taxon>Frankliniella</taxon>
    </lineage>
</organism>
<evidence type="ECO:0000259" key="1">
    <source>
        <dbReference type="PROSITE" id="PS50181"/>
    </source>
</evidence>
<sequence>MAVVGELQPVNQCQVTLSLSSFSLQPAEGMEHLPDDVLLMVMELLEVPDLLACRRVCKRIGALALHREAWRHREVDDHDHVSHVLCPVLRLAPCLDTLELTLPFMSDGCLPPFTATRCAVRHLDLAVEPGSAMFAALVLRNQEALGRLKRFTLRFSPEDEDAELLMETLASTGGLERVVLRHDLFSDIEDAPSRFEPLSRLHKTSASSLRMFDCEYARESEELCNFMLAVHAATLELVNLSGDDDATYNYCSSKSAAALLAGMPNLYELTSFPLGGMADVADCASLRIVHLTVCEESRRTVREAAAFLRRAEQLRQVTLDYGHAGTKSSDIGVDLVLAVNPSVEELVIRSRREAPPDLLPQLQALLVAPALRTLRRLELRVDAVPDALLLGWASRPTRPRPCGTSSSGWC</sequence>
<dbReference type="SUPFAM" id="SSF52047">
    <property type="entry name" value="RNI-like"/>
    <property type="match status" value="1"/>
</dbReference>
<dbReference type="KEGG" id="foc:113207334"/>
<dbReference type="Gene3D" id="3.80.10.10">
    <property type="entry name" value="Ribonuclease Inhibitor"/>
    <property type="match status" value="1"/>
</dbReference>
<accession>A0A9C6XUM6</accession>
<evidence type="ECO:0000313" key="3">
    <source>
        <dbReference type="RefSeq" id="XP_052132014.1"/>
    </source>
</evidence>
<dbReference type="RefSeq" id="XP_052132014.1">
    <property type="nucleotide sequence ID" value="XM_052276054.1"/>
</dbReference>
<name>A0A9C6XUM6_FRAOC</name>
<reference evidence="3" key="1">
    <citation type="submission" date="2025-08" db="UniProtKB">
        <authorList>
            <consortium name="RefSeq"/>
        </authorList>
    </citation>
    <scope>IDENTIFICATION</scope>
    <source>
        <tissue evidence="3">Whole organism</tissue>
    </source>
</reference>
<dbReference type="Proteomes" id="UP000504606">
    <property type="component" value="Unplaced"/>
</dbReference>
<feature type="domain" description="F-box" evidence="1">
    <location>
        <begin position="27"/>
        <end position="73"/>
    </location>
</feature>
<dbReference type="InterPro" id="IPR001810">
    <property type="entry name" value="F-box_dom"/>
</dbReference>
<dbReference type="GeneID" id="113207334"/>
<proteinExistence type="predicted"/>
<dbReference type="SUPFAM" id="SSF81383">
    <property type="entry name" value="F-box domain"/>
    <property type="match status" value="1"/>
</dbReference>
<dbReference type="OrthoDB" id="4503771at2759"/>